<accession>A0A0A9CUX1</accession>
<sequence>MLIAVKNMKLTMEVKLNVSMPLLQMSHLNTTMFLVDIYQYYIVIYLIGPTCTKDMYWTKSCCIRIC</sequence>
<dbReference type="EMBL" id="GBRH01220725">
    <property type="protein sequence ID" value="JAD77170.1"/>
    <property type="molecule type" value="Transcribed_RNA"/>
</dbReference>
<reference evidence="1" key="1">
    <citation type="submission" date="2014-09" db="EMBL/GenBank/DDBJ databases">
        <authorList>
            <person name="Magalhaes I.L.F."/>
            <person name="Oliveira U."/>
            <person name="Santos F.R."/>
            <person name="Vidigal T.H.D.A."/>
            <person name="Brescovit A.D."/>
            <person name="Santos A.J."/>
        </authorList>
    </citation>
    <scope>NUCLEOTIDE SEQUENCE</scope>
    <source>
        <tissue evidence="1">Shoot tissue taken approximately 20 cm above the soil surface</tissue>
    </source>
</reference>
<evidence type="ECO:0000313" key="1">
    <source>
        <dbReference type="EMBL" id="JAD77170.1"/>
    </source>
</evidence>
<organism evidence="1">
    <name type="scientific">Arundo donax</name>
    <name type="common">Giant reed</name>
    <name type="synonym">Donax arundinaceus</name>
    <dbReference type="NCBI Taxonomy" id="35708"/>
    <lineage>
        <taxon>Eukaryota</taxon>
        <taxon>Viridiplantae</taxon>
        <taxon>Streptophyta</taxon>
        <taxon>Embryophyta</taxon>
        <taxon>Tracheophyta</taxon>
        <taxon>Spermatophyta</taxon>
        <taxon>Magnoliopsida</taxon>
        <taxon>Liliopsida</taxon>
        <taxon>Poales</taxon>
        <taxon>Poaceae</taxon>
        <taxon>PACMAD clade</taxon>
        <taxon>Arundinoideae</taxon>
        <taxon>Arundineae</taxon>
        <taxon>Arundo</taxon>
    </lineage>
</organism>
<name>A0A0A9CUX1_ARUDO</name>
<proteinExistence type="predicted"/>
<reference evidence="1" key="2">
    <citation type="journal article" date="2015" name="Data Brief">
        <title>Shoot transcriptome of the giant reed, Arundo donax.</title>
        <authorList>
            <person name="Barrero R.A."/>
            <person name="Guerrero F.D."/>
            <person name="Moolhuijzen P."/>
            <person name="Goolsby J.A."/>
            <person name="Tidwell J."/>
            <person name="Bellgard S.E."/>
            <person name="Bellgard M.I."/>
        </authorList>
    </citation>
    <scope>NUCLEOTIDE SEQUENCE</scope>
    <source>
        <tissue evidence="1">Shoot tissue taken approximately 20 cm above the soil surface</tissue>
    </source>
</reference>
<dbReference type="AlphaFoldDB" id="A0A0A9CUX1"/>
<protein>
    <submittedName>
        <fullName evidence="1">Uncharacterized protein</fullName>
    </submittedName>
</protein>